<keyword evidence="2" id="KW-0472">Membrane</keyword>
<reference evidence="3" key="1">
    <citation type="submission" date="2006-06" db="EMBL/GenBank/DDBJ databases">
        <title>Complete sequence of chromosome of Chelativorans sp. BNC1.</title>
        <authorList>
            <consortium name="US DOE Joint Genome Institute"/>
            <person name="Copeland A."/>
            <person name="Lucas S."/>
            <person name="Lapidus A."/>
            <person name="Barry K."/>
            <person name="Detter J.C."/>
            <person name="Glavina del Rio T."/>
            <person name="Hammon N."/>
            <person name="Israni S."/>
            <person name="Dalin E."/>
            <person name="Tice H."/>
            <person name="Pitluck S."/>
            <person name="Chertkov O."/>
            <person name="Brettin T."/>
            <person name="Bruce D."/>
            <person name="Han C."/>
            <person name="Tapia R."/>
            <person name="Gilna P."/>
            <person name="Schmutz J."/>
            <person name="Larimer F."/>
            <person name="Land M."/>
            <person name="Hauser L."/>
            <person name="Kyrpides N."/>
            <person name="Mikhailova N."/>
            <person name="Richardson P."/>
        </authorList>
    </citation>
    <scope>NUCLEOTIDE SEQUENCE</scope>
    <source>
        <strain evidence="3">BNC1</strain>
    </source>
</reference>
<feature type="region of interest" description="Disordered" evidence="1">
    <location>
        <begin position="172"/>
        <end position="194"/>
    </location>
</feature>
<accession>Q11MD7</accession>
<evidence type="ECO:0000256" key="2">
    <source>
        <dbReference type="SAM" id="Phobius"/>
    </source>
</evidence>
<evidence type="ECO:0000313" key="3">
    <source>
        <dbReference type="EMBL" id="ABG61438.1"/>
    </source>
</evidence>
<dbReference type="HOGENOM" id="CLU_917242_0_0_5"/>
<keyword evidence="2" id="KW-0812">Transmembrane</keyword>
<proteinExistence type="predicted"/>
<dbReference type="OrthoDB" id="7870844at2"/>
<gene>
    <name evidence="3" type="ordered locus">Meso_0033</name>
</gene>
<evidence type="ECO:0000256" key="1">
    <source>
        <dbReference type="SAM" id="MobiDB-lite"/>
    </source>
</evidence>
<dbReference type="eggNOG" id="ENOG5034256">
    <property type="taxonomic scope" value="Bacteria"/>
</dbReference>
<feature type="compositionally biased region" description="Polar residues" evidence="1">
    <location>
        <begin position="174"/>
        <end position="186"/>
    </location>
</feature>
<feature type="region of interest" description="Disordered" evidence="1">
    <location>
        <begin position="71"/>
        <end position="95"/>
    </location>
</feature>
<dbReference type="KEGG" id="mes:Meso_0033"/>
<keyword evidence="2" id="KW-1133">Transmembrane helix</keyword>
<sequence>MEVVKKAIRTALEKGDANDRAFREKVYRQAFAALERSFQARRDLPEEDMHRRREQMKAAIIDVEREYVAAESNQTQPFPTAPSPTDRPSGQTPEEAVFEPDFVPRIEREERLERRGGTRPDYSPLNEVRTPVAGERKRRRPLAFSLFILVLLAMIMLGLWWTIGGIPTPPTASGDDTASFGENSNAPPRLAKSSAEDQDWITIFSPADPTTVEAPAGGSAEALQQGEEAYLQIGAENPGTAIGFDIGQGVLEQLAGKRAVFSLNAQAAEGETEISISCDFGPLGGCGRTRYQVGNTSSEYLFEVELPDQQPSGGGRISISPDVSGQRRMLNVFSLRVREAE</sequence>
<dbReference type="AlphaFoldDB" id="Q11MD7"/>
<protein>
    <submittedName>
        <fullName evidence="3">Uncharacterized protein</fullName>
    </submittedName>
</protein>
<name>Q11MD7_CHESB</name>
<dbReference type="EMBL" id="CP000390">
    <property type="protein sequence ID" value="ABG61438.1"/>
    <property type="molecule type" value="Genomic_DNA"/>
</dbReference>
<feature type="transmembrane region" description="Helical" evidence="2">
    <location>
        <begin position="142"/>
        <end position="163"/>
    </location>
</feature>
<organism evidence="3">
    <name type="scientific">Chelativorans sp. (strain BNC1)</name>
    <dbReference type="NCBI Taxonomy" id="266779"/>
    <lineage>
        <taxon>Bacteria</taxon>
        <taxon>Pseudomonadati</taxon>
        <taxon>Pseudomonadota</taxon>
        <taxon>Alphaproteobacteria</taxon>
        <taxon>Hyphomicrobiales</taxon>
        <taxon>Phyllobacteriaceae</taxon>
        <taxon>Chelativorans</taxon>
    </lineage>
</organism>